<dbReference type="FunFam" id="3.20.20.140:FF:000035">
    <property type="entry name" value="Probable amp deaminase"/>
    <property type="match status" value="1"/>
</dbReference>
<dbReference type="CDD" id="cd01319">
    <property type="entry name" value="AMPD"/>
    <property type="match status" value="1"/>
</dbReference>
<dbReference type="GO" id="GO:0046872">
    <property type="term" value="F:metal ion binding"/>
    <property type="evidence" value="ECO:0007669"/>
    <property type="project" value="UniProtKB-KW"/>
</dbReference>
<feature type="compositionally biased region" description="Basic and acidic residues" evidence="11">
    <location>
        <begin position="278"/>
        <end position="287"/>
    </location>
</feature>
<evidence type="ECO:0000256" key="11">
    <source>
        <dbReference type="SAM" id="MobiDB-lite"/>
    </source>
</evidence>
<dbReference type="FunFam" id="3.20.20.140:FF:000214">
    <property type="entry name" value="AMP deaminase Amd1, putative (AFU_orthologue AFUA_8G02860)"/>
    <property type="match status" value="1"/>
</dbReference>
<dbReference type="AlphaFoldDB" id="A0A9P8Y6E1"/>
<proteinExistence type="inferred from homology"/>
<dbReference type="EC" id="3.5.4.6" evidence="4"/>
<dbReference type="SUPFAM" id="SSF51556">
    <property type="entry name" value="Metallo-dependent hydrolases"/>
    <property type="match status" value="1"/>
</dbReference>
<evidence type="ECO:0000256" key="10">
    <source>
        <dbReference type="ARBA" id="ARBA00078830"/>
    </source>
</evidence>
<comment type="cofactor">
    <cofactor evidence="1">
        <name>Zn(2+)</name>
        <dbReference type="ChEBI" id="CHEBI:29105"/>
    </cofactor>
</comment>
<keyword evidence="5" id="KW-0479">Metal-binding</keyword>
<evidence type="ECO:0000313" key="13">
    <source>
        <dbReference type="Proteomes" id="UP000756346"/>
    </source>
</evidence>
<dbReference type="OrthoDB" id="1723809at2759"/>
<feature type="compositionally biased region" description="Acidic residues" evidence="11">
    <location>
        <begin position="33"/>
        <end position="45"/>
    </location>
</feature>
<dbReference type="GO" id="GO:0005829">
    <property type="term" value="C:cytosol"/>
    <property type="evidence" value="ECO:0007669"/>
    <property type="project" value="TreeGrafter"/>
</dbReference>
<feature type="region of interest" description="Disordered" evidence="11">
    <location>
        <begin position="178"/>
        <end position="239"/>
    </location>
</feature>
<evidence type="ECO:0000256" key="7">
    <source>
        <dbReference type="ARBA" id="ARBA00022833"/>
    </source>
</evidence>
<dbReference type="NCBIfam" id="TIGR01429">
    <property type="entry name" value="AMP_deaminase"/>
    <property type="match status" value="1"/>
</dbReference>
<evidence type="ECO:0000256" key="9">
    <source>
        <dbReference type="ARBA" id="ARBA00072037"/>
    </source>
</evidence>
<feature type="compositionally biased region" description="Basic and acidic residues" evidence="11">
    <location>
        <begin position="1"/>
        <end position="18"/>
    </location>
</feature>
<evidence type="ECO:0000256" key="3">
    <source>
        <dbReference type="ARBA" id="ARBA00006676"/>
    </source>
</evidence>
<keyword evidence="7" id="KW-0862">Zinc</keyword>
<dbReference type="Gene3D" id="4.10.800.20">
    <property type="match status" value="1"/>
</dbReference>
<keyword evidence="6" id="KW-0378">Hydrolase</keyword>
<evidence type="ECO:0000256" key="2">
    <source>
        <dbReference type="ARBA" id="ARBA00004955"/>
    </source>
</evidence>
<dbReference type="PANTHER" id="PTHR11359">
    <property type="entry name" value="AMP DEAMINASE"/>
    <property type="match status" value="1"/>
</dbReference>
<evidence type="ECO:0000256" key="5">
    <source>
        <dbReference type="ARBA" id="ARBA00022723"/>
    </source>
</evidence>
<name>A0A9P8Y6E1_9PEZI</name>
<evidence type="ECO:0000256" key="1">
    <source>
        <dbReference type="ARBA" id="ARBA00001947"/>
    </source>
</evidence>
<reference evidence="12" key="1">
    <citation type="journal article" date="2021" name="Nat. Commun.">
        <title>Genetic determinants of endophytism in the Arabidopsis root mycobiome.</title>
        <authorList>
            <person name="Mesny F."/>
            <person name="Miyauchi S."/>
            <person name="Thiergart T."/>
            <person name="Pickel B."/>
            <person name="Atanasova L."/>
            <person name="Karlsson M."/>
            <person name="Huettel B."/>
            <person name="Barry K.W."/>
            <person name="Haridas S."/>
            <person name="Chen C."/>
            <person name="Bauer D."/>
            <person name="Andreopoulos W."/>
            <person name="Pangilinan J."/>
            <person name="LaButti K."/>
            <person name="Riley R."/>
            <person name="Lipzen A."/>
            <person name="Clum A."/>
            <person name="Drula E."/>
            <person name="Henrissat B."/>
            <person name="Kohler A."/>
            <person name="Grigoriev I.V."/>
            <person name="Martin F.M."/>
            <person name="Hacquard S."/>
        </authorList>
    </citation>
    <scope>NUCLEOTIDE SEQUENCE</scope>
    <source>
        <strain evidence="12">MPI-CAGE-CH-0230</strain>
    </source>
</reference>
<comment type="similarity">
    <text evidence="3">Belongs to the metallo-dependent hydrolases superfamily. Adenosine and AMP deaminases family.</text>
</comment>
<dbReference type="PROSITE" id="PS00485">
    <property type="entry name" value="A_DEAMINASE"/>
    <property type="match status" value="1"/>
</dbReference>
<dbReference type="FunFam" id="4.10.800.20:FF:000001">
    <property type="entry name" value="AMP deaminase"/>
    <property type="match status" value="1"/>
</dbReference>
<keyword evidence="13" id="KW-1185">Reference proteome</keyword>
<dbReference type="GeneID" id="70177480"/>
<evidence type="ECO:0000256" key="6">
    <source>
        <dbReference type="ARBA" id="ARBA00022801"/>
    </source>
</evidence>
<dbReference type="EMBL" id="JAGTJQ010000005">
    <property type="protein sequence ID" value="KAH7030807.1"/>
    <property type="molecule type" value="Genomic_DNA"/>
</dbReference>
<feature type="region of interest" description="Disordered" evidence="11">
    <location>
        <begin position="278"/>
        <end position="367"/>
    </location>
</feature>
<dbReference type="InterPro" id="IPR006329">
    <property type="entry name" value="AMPD"/>
</dbReference>
<feature type="region of interest" description="Disordered" evidence="11">
    <location>
        <begin position="1"/>
        <end position="88"/>
    </location>
</feature>
<evidence type="ECO:0000256" key="4">
    <source>
        <dbReference type="ARBA" id="ARBA00012775"/>
    </source>
</evidence>
<feature type="compositionally biased region" description="Polar residues" evidence="11">
    <location>
        <begin position="314"/>
        <end position="324"/>
    </location>
</feature>
<dbReference type="GO" id="GO:0003876">
    <property type="term" value="F:AMP deaminase activity"/>
    <property type="evidence" value="ECO:0007669"/>
    <property type="project" value="UniProtKB-EC"/>
</dbReference>
<dbReference type="Proteomes" id="UP000756346">
    <property type="component" value="Unassembled WGS sequence"/>
</dbReference>
<sequence length="917" mass="103749">MASTAHFDHDPPSEEPSPKLHPSHHQLEHDSDGAEDYDNETESDSEAGAIGHGLGTSRTAESRPEYQDGMLPRDLPKRTTFHDPVAERQMTQTDAKLFYQRSQLDLVKTGEAAWGQSQVTPHGSPAFSAGTRLPAIDTLSLHNAGQAPVNGHFPSSASQMSLPSAAAESYNFPHIAGAMPTSHRAGPEPRTATQPSLGGYPRPSVKLPPTSAPISLDPAVHGQQGPQPGVGQPDGLTNGIASGDAGDAYITAELSTIFQSIQKIIDLRHKYIRLSLQRDGDNPKDEPSWEIYPPPPEPAWVGPAGHQDPPAPVTGNNSMSNSTVLPPPQSTPSRSTDPGAEGNENKKPVRKRKPGHDVGEDFDMAEVAPFPPPSEFTYRLDESGVYQVFENSAAEVANTPVVGVPTLKDFYIDLEQILAISSDGPSKSFAFRRLQYLEGKFNLYTLLNEYQETADSKKVPHRDFYNVRKVDTHVHHSACMNQKHLLRFIKSKMKKHPDEVVLDRDGKELTLAEVFESINLTAYDLSIDTLDMHAHTDSFHRFDKFNLKYNPIGESRLRTIFLKTDNFIKGRYLAEITKEVIADLESSKYQMVEWRISIYGKSLDEWDKLAAWVVDNKLFSHNVRWLIQIPRLYDVYKASNLMESYEQVIKNVFQPLFEVTKDPTSHPKLHIFLQRVIGFDSVDDESKIERRLYKKFPVPKEWTSKQNPPYSYWQYYLFANMTSLNFWRRQRGFNTFVLRPHCGEAGDSEHLAVALLCCHSISHGLLLRKVPLLQYIFYLEQIGIAMSPLSNNALFLAYERNPFYQYFRRGLNVSLSTDDPLQFAFTKEPLMEEYAVAAQIYKLSPVDMCELAKNSVKQSGYEHSIKQQWLGDRYNLPGREGNKMVKTNVPDRREEFRYHTWVEEHRFPSTRLHKLVT</sequence>
<organism evidence="12 13">
    <name type="scientific">Microdochium trichocladiopsis</name>
    <dbReference type="NCBI Taxonomy" id="1682393"/>
    <lineage>
        <taxon>Eukaryota</taxon>
        <taxon>Fungi</taxon>
        <taxon>Dikarya</taxon>
        <taxon>Ascomycota</taxon>
        <taxon>Pezizomycotina</taxon>
        <taxon>Sordariomycetes</taxon>
        <taxon>Xylariomycetidae</taxon>
        <taxon>Xylariales</taxon>
        <taxon>Microdochiaceae</taxon>
        <taxon>Microdochium</taxon>
    </lineage>
</organism>
<feature type="compositionally biased region" description="Basic and acidic residues" evidence="11">
    <location>
        <begin position="74"/>
        <end position="86"/>
    </location>
</feature>
<dbReference type="Pfam" id="PF19326">
    <property type="entry name" value="AMP_deaminase"/>
    <property type="match status" value="1"/>
</dbReference>
<accession>A0A9P8Y6E1</accession>
<evidence type="ECO:0000256" key="8">
    <source>
        <dbReference type="ARBA" id="ARBA00023080"/>
    </source>
</evidence>
<comment type="caution">
    <text evidence="12">The sequence shown here is derived from an EMBL/GenBank/DDBJ whole genome shotgun (WGS) entry which is preliminary data.</text>
</comment>
<keyword evidence="8" id="KW-0546">Nucleotide metabolism</keyword>
<gene>
    <name evidence="12" type="ORF">B0I36DRAFT_114310</name>
</gene>
<dbReference type="GO" id="GO:0032264">
    <property type="term" value="P:IMP salvage"/>
    <property type="evidence" value="ECO:0007669"/>
    <property type="project" value="InterPro"/>
</dbReference>
<protein>
    <recommendedName>
        <fullName evidence="9">AMP deaminase</fullName>
        <ecNumber evidence="4">3.5.4.6</ecNumber>
    </recommendedName>
    <alternativeName>
        <fullName evidence="10">Myoadenylate deaminase</fullName>
    </alternativeName>
</protein>
<comment type="pathway">
    <text evidence="2">Purine metabolism; IMP biosynthesis via salvage pathway; IMP from AMP: step 1/1.</text>
</comment>
<feature type="compositionally biased region" description="Low complexity" evidence="11">
    <location>
        <begin position="222"/>
        <end position="233"/>
    </location>
</feature>
<dbReference type="RefSeq" id="XP_046012487.1">
    <property type="nucleotide sequence ID" value="XM_046147934.1"/>
</dbReference>
<dbReference type="GO" id="GO:0046033">
    <property type="term" value="P:AMP metabolic process"/>
    <property type="evidence" value="ECO:0007669"/>
    <property type="project" value="TreeGrafter"/>
</dbReference>
<dbReference type="InterPro" id="IPR032466">
    <property type="entry name" value="Metal_Hydrolase"/>
</dbReference>
<evidence type="ECO:0000313" key="12">
    <source>
        <dbReference type="EMBL" id="KAH7030807.1"/>
    </source>
</evidence>
<dbReference type="Gene3D" id="3.20.20.140">
    <property type="entry name" value="Metal-dependent hydrolases"/>
    <property type="match status" value="1"/>
</dbReference>
<dbReference type="PANTHER" id="PTHR11359:SF0">
    <property type="entry name" value="AMP DEAMINASE"/>
    <property type="match status" value="1"/>
</dbReference>
<dbReference type="InterPro" id="IPR006650">
    <property type="entry name" value="A/AMP_deam_AS"/>
</dbReference>